<keyword evidence="1" id="KW-0812">Transmembrane</keyword>
<dbReference type="Pfam" id="PF17198">
    <property type="entry name" value="AveC_like"/>
    <property type="match status" value="1"/>
</dbReference>
<organism evidence="2 3">
    <name type="scientific">Arthrobotrys musiformis</name>
    <dbReference type="NCBI Taxonomy" id="47236"/>
    <lineage>
        <taxon>Eukaryota</taxon>
        <taxon>Fungi</taxon>
        <taxon>Dikarya</taxon>
        <taxon>Ascomycota</taxon>
        <taxon>Pezizomycotina</taxon>
        <taxon>Orbiliomycetes</taxon>
        <taxon>Orbiliales</taxon>
        <taxon>Orbiliaceae</taxon>
        <taxon>Arthrobotrys</taxon>
    </lineage>
</organism>
<dbReference type="InterPro" id="IPR033459">
    <property type="entry name" value="AveC-like"/>
</dbReference>
<dbReference type="Proteomes" id="UP001370758">
    <property type="component" value="Unassembled WGS sequence"/>
</dbReference>
<evidence type="ECO:0000256" key="1">
    <source>
        <dbReference type="SAM" id="Phobius"/>
    </source>
</evidence>
<feature type="transmembrane region" description="Helical" evidence="1">
    <location>
        <begin position="135"/>
        <end position="155"/>
    </location>
</feature>
<gene>
    <name evidence="2" type="ORF">TWF481_003588</name>
</gene>
<feature type="transmembrane region" description="Helical" evidence="1">
    <location>
        <begin position="326"/>
        <end position="349"/>
    </location>
</feature>
<accession>A0AAV9WHH9</accession>
<comment type="caution">
    <text evidence="2">The sequence shown here is derived from an EMBL/GenBank/DDBJ whole genome shotgun (WGS) entry which is preliminary data.</text>
</comment>
<feature type="transmembrane region" description="Helical" evidence="1">
    <location>
        <begin position="48"/>
        <end position="71"/>
    </location>
</feature>
<proteinExistence type="predicted"/>
<sequence>MLRHPGKTTPGASFSSTTTIPGIYGNECNDDIPKTFKRIKSGYSESDFVTPFSAFGLLWTIISLRAVFLWFCSSEFRAAPINNVPDEPTPAELVRLHLFEAQCFLLGCVIIYYGFVTPRYALERLGPSITSRENIWLKARLAIGAVFCVFTDSYLNAYEYIFAWNAYSFNFGSWGKYMPFGDERASSRYGIGLLWVIPVYMYFCCGSVILSDKVSNYLRNRYPTVTTGQILAVTWVSQFLLDYASQAVTMRTSNAYAFAKTFGALTLHAGDRYQYPLYNSFSVATLTTILSFLTLRSGQEMGEWVSLAERGYSRWSPKLQSHVRTFAIIGYCVVNTLICFTIPLILFGISGDSYANIPSYMKPMPGFES</sequence>
<evidence type="ECO:0000313" key="3">
    <source>
        <dbReference type="Proteomes" id="UP001370758"/>
    </source>
</evidence>
<protein>
    <submittedName>
        <fullName evidence="2">Uncharacterized protein</fullName>
    </submittedName>
</protein>
<keyword evidence="3" id="KW-1185">Reference proteome</keyword>
<evidence type="ECO:0000313" key="2">
    <source>
        <dbReference type="EMBL" id="KAK6508820.1"/>
    </source>
</evidence>
<feature type="transmembrane region" description="Helical" evidence="1">
    <location>
        <begin position="96"/>
        <end position="115"/>
    </location>
</feature>
<keyword evidence="1" id="KW-1133">Transmembrane helix</keyword>
<keyword evidence="1" id="KW-0472">Membrane</keyword>
<feature type="transmembrane region" description="Helical" evidence="1">
    <location>
        <begin position="189"/>
        <end position="210"/>
    </location>
</feature>
<dbReference type="AlphaFoldDB" id="A0AAV9WHH9"/>
<reference evidence="2 3" key="1">
    <citation type="submission" date="2023-08" db="EMBL/GenBank/DDBJ databases">
        <authorList>
            <person name="Palmer J.M."/>
        </authorList>
    </citation>
    <scope>NUCLEOTIDE SEQUENCE [LARGE SCALE GENOMIC DNA]</scope>
    <source>
        <strain evidence="2 3">TWF481</strain>
    </source>
</reference>
<name>A0AAV9WHH9_9PEZI</name>
<dbReference type="EMBL" id="JAVHJL010000002">
    <property type="protein sequence ID" value="KAK6508820.1"/>
    <property type="molecule type" value="Genomic_DNA"/>
</dbReference>